<dbReference type="InterPro" id="IPR015424">
    <property type="entry name" value="PyrdxlP-dep_Trfase"/>
</dbReference>
<dbReference type="InterPro" id="IPR015421">
    <property type="entry name" value="PyrdxlP-dep_Trfase_major"/>
</dbReference>
<dbReference type="GeneID" id="109709462"/>
<organism evidence="3 4">
    <name type="scientific">Ananas comosus</name>
    <name type="common">Pineapple</name>
    <name type="synonym">Ananas ananas</name>
    <dbReference type="NCBI Taxonomy" id="4615"/>
    <lineage>
        <taxon>Eukaryota</taxon>
        <taxon>Viridiplantae</taxon>
        <taxon>Streptophyta</taxon>
        <taxon>Embryophyta</taxon>
        <taxon>Tracheophyta</taxon>
        <taxon>Spermatophyta</taxon>
        <taxon>Magnoliopsida</taxon>
        <taxon>Liliopsida</taxon>
        <taxon>Poales</taxon>
        <taxon>Bromeliaceae</taxon>
        <taxon>Bromelioideae</taxon>
        <taxon>Ananas</taxon>
    </lineage>
</organism>
<keyword evidence="2" id="KW-0808">Transferase</keyword>
<reference evidence="4" key="2">
    <citation type="submission" date="2025-08" db="UniProtKB">
        <authorList>
            <consortium name="RefSeq"/>
        </authorList>
    </citation>
    <scope>IDENTIFICATION</scope>
    <source>
        <tissue evidence="4">Leaf</tissue>
    </source>
</reference>
<dbReference type="GO" id="GO:0005739">
    <property type="term" value="C:mitochondrion"/>
    <property type="evidence" value="ECO:0007669"/>
    <property type="project" value="TreeGrafter"/>
</dbReference>
<dbReference type="GO" id="GO:0004015">
    <property type="term" value="F:adenosylmethionine-8-amino-7-oxononanoate transaminase activity"/>
    <property type="evidence" value="ECO:0007669"/>
    <property type="project" value="TreeGrafter"/>
</dbReference>
<gene>
    <name evidence="4" type="primary">LOC109709462</name>
</gene>
<evidence type="ECO:0000313" key="4">
    <source>
        <dbReference type="RefSeq" id="XP_020087306.1"/>
    </source>
</evidence>
<evidence type="ECO:0000256" key="1">
    <source>
        <dbReference type="ARBA" id="ARBA00022576"/>
    </source>
</evidence>
<dbReference type="Proteomes" id="UP000515123">
    <property type="component" value="Linkage group 4"/>
</dbReference>
<dbReference type="Gene3D" id="3.40.640.10">
    <property type="entry name" value="Type I PLP-dependent aspartate aminotransferase-like (Major domain)"/>
    <property type="match status" value="1"/>
</dbReference>
<dbReference type="GO" id="GO:0004141">
    <property type="term" value="F:dethiobiotin synthase activity"/>
    <property type="evidence" value="ECO:0007669"/>
    <property type="project" value="TreeGrafter"/>
</dbReference>
<sequence>MGYSAARYGHVMFPENVYEPALHCAEVLLGGVGKGWASRTFYSDNGSTAIEIALKMAFRKYLLDHGILLDYEKGILSERCIQLKVSSTLCCSINFLQVKYLRRIMWVDQIFVAATFNP</sequence>
<dbReference type="RefSeq" id="XP_020087306.1">
    <property type="nucleotide sequence ID" value="XM_020231717.1"/>
</dbReference>
<dbReference type="PANTHER" id="PTHR42684">
    <property type="entry name" value="ADENOSYLMETHIONINE-8-AMINO-7-OXONONANOATE AMINOTRANSFERASE"/>
    <property type="match status" value="1"/>
</dbReference>
<keyword evidence="1" id="KW-0032">Aminotransferase</keyword>
<accession>A0A6P5EU58</accession>
<dbReference type="GO" id="GO:0009102">
    <property type="term" value="P:biotin biosynthetic process"/>
    <property type="evidence" value="ECO:0007669"/>
    <property type="project" value="TreeGrafter"/>
</dbReference>
<proteinExistence type="predicted"/>
<reference evidence="3" key="1">
    <citation type="journal article" date="2015" name="Nat. Genet.">
        <title>The pineapple genome and the evolution of CAM photosynthesis.</title>
        <authorList>
            <person name="Ming R."/>
            <person name="VanBuren R."/>
            <person name="Wai C.M."/>
            <person name="Tang H."/>
            <person name="Schatz M.C."/>
            <person name="Bowers J.E."/>
            <person name="Lyons E."/>
            <person name="Wang M.L."/>
            <person name="Chen J."/>
            <person name="Biggers E."/>
            <person name="Zhang J."/>
            <person name="Huang L."/>
            <person name="Zhang L."/>
            <person name="Miao W."/>
            <person name="Zhang J."/>
            <person name="Ye Z."/>
            <person name="Miao C."/>
            <person name="Lin Z."/>
            <person name="Wang H."/>
            <person name="Zhou H."/>
            <person name="Yim W.C."/>
            <person name="Priest H.D."/>
            <person name="Zheng C."/>
            <person name="Woodhouse M."/>
            <person name="Edger P.P."/>
            <person name="Guyot R."/>
            <person name="Guo H.B."/>
            <person name="Guo H."/>
            <person name="Zheng G."/>
            <person name="Singh R."/>
            <person name="Sharma A."/>
            <person name="Min X."/>
            <person name="Zheng Y."/>
            <person name="Lee H."/>
            <person name="Gurtowski J."/>
            <person name="Sedlazeck F.J."/>
            <person name="Harkess A."/>
            <person name="McKain M.R."/>
            <person name="Liao Z."/>
            <person name="Fang J."/>
            <person name="Liu J."/>
            <person name="Zhang X."/>
            <person name="Zhang Q."/>
            <person name="Hu W."/>
            <person name="Qin Y."/>
            <person name="Wang K."/>
            <person name="Chen L.Y."/>
            <person name="Shirley N."/>
            <person name="Lin Y.R."/>
            <person name="Liu L.Y."/>
            <person name="Hernandez A.G."/>
            <person name="Wright C.L."/>
            <person name="Bulone V."/>
            <person name="Tuskan G.A."/>
            <person name="Heath K."/>
            <person name="Zee F."/>
            <person name="Moore P.H."/>
            <person name="Sunkar R."/>
            <person name="Leebens-Mack J.H."/>
            <person name="Mockler T."/>
            <person name="Bennetzen J.L."/>
            <person name="Freeling M."/>
            <person name="Sankoff D."/>
            <person name="Paterson A.H."/>
            <person name="Zhu X."/>
            <person name="Yang X."/>
            <person name="Smith J.A."/>
            <person name="Cushman J.C."/>
            <person name="Paull R.E."/>
            <person name="Yu Q."/>
        </authorList>
    </citation>
    <scope>NUCLEOTIDE SEQUENCE [LARGE SCALE GENOMIC DNA]</scope>
    <source>
        <strain evidence="3">cv. F153</strain>
    </source>
</reference>
<dbReference type="OrthoDB" id="425114at2759"/>
<evidence type="ECO:0000256" key="2">
    <source>
        <dbReference type="ARBA" id="ARBA00022679"/>
    </source>
</evidence>
<keyword evidence="3" id="KW-1185">Reference proteome</keyword>
<evidence type="ECO:0000313" key="3">
    <source>
        <dbReference type="Proteomes" id="UP000515123"/>
    </source>
</evidence>
<dbReference type="PANTHER" id="PTHR42684:SF3">
    <property type="entry name" value="ADENOSYLMETHIONINE-8-AMINO-7-OXONONANOATE AMINOTRANSFERASE"/>
    <property type="match status" value="1"/>
</dbReference>
<dbReference type="AlphaFoldDB" id="A0A6P5EU58"/>
<dbReference type="SUPFAM" id="SSF53383">
    <property type="entry name" value="PLP-dependent transferases"/>
    <property type="match status" value="1"/>
</dbReference>
<name>A0A6P5EU58_ANACO</name>
<protein>
    <submittedName>
        <fullName evidence="4">Bifunctional dethiobiotin synthetase/7,8-diamino-pelargonic acid aminotransferase, mitochondrial-like</fullName>
    </submittedName>
</protein>